<organism evidence="1 2">
    <name type="scientific">Parendozoicomonas callyspongiae</name>
    <dbReference type="NCBI Taxonomy" id="2942213"/>
    <lineage>
        <taxon>Bacteria</taxon>
        <taxon>Pseudomonadati</taxon>
        <taxon>Pseudomonadota</taxon>
        <taxon>Gammaproteobacteria</taxon>
        <taxon>Oceanospirillales</taxon>
        <taxon>Endozoicomonadaceae</taxon>
        <taxon>Parendozoicomonas</taxon>
    </lineage>
</organism>
<evidence type="ECO:0000313" key="2">
    <source>
        <dbReference type="Proteomes" id="UP001203338"/>
    </source>
</evidence>
<dbReference type="Proteomes" id="UP001203338">
    <property type="component" value="Unassembled WGS sequence"/>
</dbReference>
<accession>A0ABT0PHN4</accession>
<evidence type="ECO:0000313" key="1">
    <source>
        <dbReference type="EMBL" id="MCL6270262.1"/>
    </source>
</evidence>
<gene>
    <name evidence="1" type="ORF">M3P05_10045</name>
</gene>
<name>A0ABT0PHN4_9GAMM</name>
<sequence length="72" mass="8242">MSVALSHIRDMTLLQLASLHEDELARLLREANRSLGRADNDRKRLQNARYLRNLAQMKELTGELPADQGDEL</sequence>
<comment type="caution">
    <text evidence="1">The sequence shown here is derived from an EMBL/GenBank/DDBJ whole genome shotgun (WGS) entry which is preliminary data.</text>
</comment>
<dbReference type="EMBL" id="JAMFLX010000011">
    <property type="protein sequence ID" value="MCL6270262.1"/>
    <property type="molecule type" value="Genomic_DNA"/>
</dbReference>
<proteinExistence type="predicted"/>
<keyword evidence="2" id="KW-1185">Reference proteome</keyword>
<dbReference type="RefSeq" id="WP_249699437.1">
    <property type="nucleotide sequence ID" value="NZ_JAMFLX010000011.1"/>
</dbReference>
<protein>
    <submittedName>
        <fullName evidence="1">Uncharacterized protein</fullName>
    </submittedName>
</protein>
<reference evidence="1 2" key="1">
    <citation type="submission" date="2022-05" db="EMBL/GenBank/DDBJ databases">
        <authorList>
            <person name="Park J.-S."/>
        </authorList>
    </citation>
    <scope>NUCLEOTIDE SEQUENCE [LARGE SCALE GENOMIC DNA]</scope>
    <source>
        <strain evidence="1 2">2012CJ34-2</strain>
    </source>
</reference>